<evidence type="ECO:0000256" key="3">
    <source>
        <dbReference type="ARBA" id="ARBA00012371"/>
    </source>
</evidence>
<feature type="binding site" evidence="9">
    <location>
        <begin position="11"/>
        <end position="17"/>
    </location>
    <ligand>
        <name>NADP(+)</name>
        <dbReference type="ChEBI" id="CHEBI:58349"/>
    </ligand>
</feature>
<evidence type="ECO:0000256" key="8">
    <source>
        <dbReference type="ARBA" id="ARBA00051935"/>
    </source>
</evidence>
<feature type="binding site" evidence="9">
    <location>
        <position position="188"/>
    </location>
    <ligand>
        <name>substrate</name>
    </ligand>
</feature>
<evidence type="ECO:0000256" key="4">
    <source>
        <dbReference type="ARBA" id="ARBA00022857"/>
    </source>
</evidence>
<evidence type="ECO:0000313" key="11">
    <source>
        <dbReference type="EMBL" id="GAY76213.1"/>
    </source>
</evidence>
<dbReference type="FunFam" id="3.40.50.720:FF:000101">
    <property type="entry name" value="GDP-L-fucose synthase"/>
    <property type="match status" value="1"/>
</dbReference>
<dbReference type="EMBL" id="BEXB01000012">
    <property type="protein sequence ID" value="GAY76213.1"/>
    <property type="molecule type" value="Genomic_DNA"/>
</dbReference>
<dbReference type="InterPro" id="IPR028614">
    <property type="entry name" value="GDP_fucose/colitose_synth"/>
</dbReference>
<comment type="pathway">
    <text evidence="1 9">Nucleotide-sugar biosynthesis; GDP-L-fucose biosynthesis via de novo pathway; GDP-L-fucose from GDP-alpha-D-mannose: step 2/2.</text>
</comment>
<feature type="site" description="Important for catalytic activity" evidence="9">
    <location>
        <position position="110"/>
    </location>
</feature>
<dbReference type="InterPro" id="IPR036291">
    <property type="entry name" value="NAD(P)-bd_dom_sf"/>
</dbReference>
<feature type="binding site" evidence="9">
    <location>
        <position position="141"/>
    </location>
    <ligand>
        <name>NADP(+)</name>
        <dbReference type="ChEBI" id="CHEBI:58349"/>
    </ligand>
</feature>
<feature type="active site" description="Proton donor/acceptor" evidence="9">
    <location>
        <position position="137"/>
    </location>
</feature>
<evidence type="ECO:0000259" key="10">
    <source>
        <dbReference type="Pfam" id="PF01370"/>
    </source>
</evidence>
<feature type="site" description="Important for catalytic activity" evidence="9">
    <location>
        <position position="108"/>
    </location>
</feature>
<evidence type="ECO:0000256" key="1">
    <source>
        <dbReference type="ARBA" id="ARBA00004883"/>
    </source>
</evidence>
<dbReference type="PANTHER" id="PTHR43238">
    <property type="entry name" value="GDP-L-FUCOSE SYNTHASE"/>
    <property type="match status" value="1"/>
</dbReference>
<dbReference type="AlphaFoldDB" id="A0A4Y1ZBA4"/>
<feature type="binding site" evidence="9">
    <location>
        <position position="180"/>
    </location>
    <ligand>
        <name>NADP(+)</name>
        <dbReference type="ChEBI" id="CHEBI:58349"/>
    </ligand>
</feature>
<dbReference type="GO" id="GO:0042351">
    <property type="term" value="P:'de novo' GDP-L-fucose biosynthetic process"/>
    <property type="evidence" value="ECO:0007669"/>
    <property type="project" value="UniProtKB-UniRule"/>
</dbReference>
<keyword evidence="7 9" id="KW-0511">Multifunctional enzyme</keyword>
<name>A0A4Y1ZBA4_9BACL</name>
<feature type="binding site" evidence="9">
    <location>
        <position position="270"/>
    </location>
    <ligand>
        <name>substrate</name>
    </ligand>
</feature>
<dbReference type="SUPFAM" id="SSF51735">
    <property type="entry name" value="NAD(P)-binding Rossmann-fold domains"/>
    <property type="match status" value="1"/>
</dbReference>
<accession>A0A4Y1ZBA4</accession>
<dbReference type="UniPathway" id="UPA00128">
    <property type="reaction ID" value="UER00191"/>
</dbReference>
<evidence type="ECO:0000256" key="7">
    <source>
        <dbReference type="ARBA" id="ARBA00023268"/>
    </source>
</evidence>
<evidence type="ECO:0000256" key="9">
    <source>
        <dbReference type="HAMAP-Rule" id="MF_00956"/>
    </source>
</evidence>
<dbReference type="GO" id="GO:0050577">
    <property type="term" value="F:GDP-L-fucose synthase activity"/>
    <property type="evidence" value="ECO:0007669"/>
    <property type="project" value="UniProtKB-UniRule"/>
</dbReference>
<dbReference type="Proteomes" id="UP000319716">
    <property type="component" value="Unassembled WGS sequence"/>
</dbReference>
<feature type="binding site" evidence="9">
    <location>
        <position position="210"/>
    </location>
    <ligand>
        <name>substrate</name>
    </ligand>
</feature>
<reference evidence="11 12" key="1">
    <citation type="submission" date="2017-11" db="EMBL/GenBank/DDBJ databases">
        <title>Draft Genome Sequence of Sporolactobacillus inulinus NBRC 111894 Isolated from Koso, a Japanese Sugar-Vegetable Fermented Beverage.</title>
        <authorList>
            <person name="Chiou T.Y."/>
            <person name="Oshima K."/>
            <person name="Suda W."/>
            <person name="Hattori M."/>
            <person name="Takahashi T."/>
        </authorList>
    </citation>
    <scope>NUCLEOTIDE SEQUENCE [LARGE SCALE GENOMIC DNA]</scope>
    <source>
        <strain evidence="11 12">NBRC111894</strain>
    </source>
</reference>
<evidence type="ECO:0000313" key="12">
    <source>
        <dbReference type="Proteomes" id="UP000319716"/>
    </source>
</evidence>
<dbReference type="RefSeq" id="WP_262392568.1">
    <property type="nucleotide sequence ID" value="NZ_BEXB01000012.1"/>
</dbReference>
<evidence type="ECO:0000256" key="2">
    <source>
        <dbReference type="ARBA" id="ARBA00005959"/>
    </source>
</evidence>
<comment type="caution">
    <text evidence="11">The sequence shown here is derived from an EMBL/GenBank/DDBJ whole genome shotgun (WGS) entry which is preliminary data.</text>
</comment>
<dbReference type="CDD" id="cd05239">
    <property type="entry name" value="GDP_FS_SDR_e"/>
    <property type="match status" value="1"/>
</dbReference>
<sequence>MNKDSKIYVAGHHGLVGSNIMKRLQEKGYTNVIGRTRQELDLTNQEAVNSFFEIEKPEYVVLAAAKVGGILANNTYPADFIMKNLQIQVNVIDAAYKSGVKKLLFLGSSCIYPRMCPQPIKEEYLLTGELEKTNEAYALAKISGLKMCYYYKKQYGADFISVMPTNLYGPGDNFGLTNSHVLPALMRKMHEAKIANAETVEIWGTGKALREFLYIEDMADGCIFLLENYDGADFVNLGTGKELTIRELAELIKKVVGFDGELRFNTDKPDGTPRKLLDVSKMETLGWKYKVELEEGIRKTYQWFLENENSLVMK</sequence>
<dbReference type="PANTHER" id="PTHR43238:SF1">
    <property type="entry name" value="GDP-L-FUCOSE SYNTHASE"/>
    <property type="match status" value="1"/>
</dbReference>
<proteinExistence type="inferred from homology"/>
<dbReference type="GO" id="GO:0016853">
    <property type="term" value="F:isomerase activity"/>
    <property type="evidence" value="ECO:0007669"/>
    <property type="project" value="UniProtKB-KW"/>
</dbReference>
<evidence type="ECO:0000256" key="5">
    <source>
        <dbReference type="ARBA" id="ARBA00023002"/>
    </source>
</evidence>
<feature type="binding site" evidence="9">
    <location>
        <position position="203"/>
    </location>
    <ligand>
        <name>substrate</name>
    </ligand>
</feature>
<organism evidence="11 12">
    <name type="scientific">Sporolactobacillus inulinus</name>
    <dbReference type="NCBI Taxonomy" id="2078"/>
    <lineage>
        <taxon>Bacteria</taxon>
        <taxon>Bacillati</taxon>
        <taxon>Bacillota</taxon>
        <taxon>Bacilli</taxon>
        <taxon>Bacillales</taxon>
        <taxon>Sporolactobacillaceae</taxon>
        <taxon>Sporolactobacillus</taxon>
    </lineage>
</organism>
<feature type="binding site" evidence="9">
    <location>
        <begin position="106"/>
        <end position="109"/>
    </location>
    <ligand>
        <name>NADP(+)</name>
        <dbReference type="ChEBI" id="CHEBI:58349"/>
    </ligand>
</feature>
<keyword evidence="6 9" id="KW-0413">Isomerase</keyword>
<protein>
    <recommendedName>
        <fullName evidence="3 9">GDP-L-fucose synthase</fullName>
        <ecNumber evidence="3 9">1.1.1.271</ecNumber>
    </recommendedName>
    <alternativeName>
        <fullName evidence="9">GDP-4-keto-6-deoxy-D-mannose-3,5-epimerase-4-reductase</fullName>
    </alternativeName>
</protein>
<feature type="domain" description="NAD-dependent epimerase/dehydratase" evidence="10">
    <location>
        <begin position="7"/>
        <end position="236"/>
    </location>
</feature>
<dbReference type="GO" id="GO:0070401">
    <property type="term" value="F:NADP+ binding"/>
    <property type="evidence" value="ECO:0007669"/>
    <property type="project" value="UniProtKB-UniRule"/>
</dbReference>
<dbReference type="Gene3D" id="3.90.25.10">
    <property type="entry name" value="UDP-galactose 4-epimerase, domain 1"/>
    <property type="match status" value="1"/>
</dbReference>
<keyword evidence="4 9" id="KW-0521">NADP</keyword>
<comment type="function">
    <text evidence="9">Catalyzes the two-step NADP-dependent conversion of GDP-4-dehydro-6-deoxy-D-mannose to GDP-fucose, involving an epimerase and a reductase reaction.</text>
</comment>
<feature type="binding site" evidence="9">
    <location>
        <begin position="164"/>
        <end position="167"/>
    </location>
    <ligand>
        <name>NADP(+)</name>
        <dbReference type="ChEBI" id="CHEBI:58349"/>
    </ligand>
</feature>
<dbReference type="Pfam" id="PF01370">
    <property type="entry name" value="Epimerase"/>
    <property type="match status" value="1"/>
</dbReference>
<dbReference type="Gene3D" id="3.40.50.720">
    <property type="entry name" value="NAD(P)-binding Rossmann-like Domain"/>
    <property type="match status" value="1"/>
</dbReference>
<gene>
    <name evidence="9" type="primary">fcl</name>
    <name evidence="11" type="ORF">NBRC111894_1767</name>
</gene>
<dbReference type="InterPro" id="IPR001509">
    <property type="entry name" value="Epimerase_deHydtase"/>
</dbReference>
<keyword evidence="5 9" id="KW-0560">Oxidoreductase</keyword>
<dbReference type="EC" id="1.1.1.271" evidence="3 9"/>
<evidence type="ECO:0000256" key="6">
    <source>
        <dbReference type="ARBA" id="ARBA00023235"/>
    </source>
</evidence>
<comment type="catalytic activity">
    <reaction evidence="8 9">
        <text>GDP-beta-L-fucose + NADP(+) = GDP-4-dehydro-alpha-D-rhamnose + NADPH + H(+)</text>
        <dbReference type="Rhea" id="RHEA:18885"/>
        <dbReference type="ChEBI" id="CHEBI:15378"/>
        <dbReference type="ChEBI" id="CHEBI:57273"/>
        <dbReference type="ChEBI" id="CHEBI:57783"/>
        <dbReference type="ChEBI" id="CHEBI:57964"/>
        <dbReference type="ChEBI" id="CHEBI:58349"/>
        <dbReference type="EC" id="1.1.1.271"/>
    </reaction>
</comment>
<dbReference type="HAMAP" id="MF_00956">
    <property type="entry name" value="GDP_fucose_synth"/>
    <property type="match status" value="1"/>
</dbReference>
<comment type="similarity">
    <text evidence="2 9">Belongs to the NAD(P)-dependent epimerase/dehydratase family. Fucose synthase subfamily.</text>
</comment>